<feature type="transmembrane region" description="Helical" evidence="10">
    <location>
        <begin position="31"/>
        <end position="55"/>
    </location>
</feature>
<evidence type="ECO:0000256" key="3">
    <source>
        <dbReference type="ARBA" id="ARBA00022448"/>
    </source>
</evidence>
<dbReference type="Proteomes" id="UP000288361">
    <property type="component" value="Unassembled WGS sequence"/>
</dbReference>
<feature type="domain" description="Type II secretion system protein GspC N-terminal" evidence="11">
    <location>
        <begin position="39"/>
        <end position="172"/>
    </location>
</feature>
<evidence type="ECO:0000256" key="8">
    <source>
        <dbReference type="ARBA" id="ARBA00022989"/>
    </source>
</evidence>
<proteinExistence type="inferred from homology"/>
<accession>A0A432YUE9</accession>
<dbReference type="GO" id="GO:0015627">
    <property type="term" value="C:type II protein secretion system complex"/>
    <property type="evidence" value="ECO:0007669"/>
    <property type="project" value="InterPro"/>
</dbReference>
<evidence type="ECO:0000256" key="7">
    <source>
        <dbReference type="ARBA" id="ARBA00022927"/>
    </source>
</evidence>
<keyword evidence="9 10" id="KW-0472">Membrane</keyword>
<evidence type="ECO:0000256" key="1">
    <source>
        <dbReference type="ARBA" id="ARBA00004533"/>
    </source>
</evidence>
<evidence type="ECO:0000256" key="9">
    <source>
        <dbReference type="ARBA" id="ARBA00023136"/>
    </source>
</evidence>
<gene>
    <name evidence="12" type="primary">gspC</name>
    <name evidence="12" type="ORF">CWI73_05540</name>
</gene>
<keyword evidence="4" id="KW-1003">Cell membrane</keyword>
<dbReference type="Gene3D" id="2.30.30.830">
    <property type="match status" value="1"/>
</dbReference>
<evidence type="ECO:0000256" key="6">
    <source>
        <dbReference type="ARBA" id="ARBA00022692"/>
    </source>
</evidence>
<dbReference type="Pfam" id="PF11356">
    <property type="entry name" value="T2SSC"/>
    <property type="match status" value="1"/>
</dbReference>
<dbReference type="AlphaFoldDB" id="A0A432YUE9"/>
<evidence type="ECO:0000256" key="10">
    <source>
        <dbReference type="SAM" id="Phobius"/>
    </source>
</evidence>
<dbReference type="GO" id="GO:0005886">
    <property type="term" value="C:plasma membrane"/>
    <property type="evidence" value="ECO:0007669"/>
    <property type="project" value="UniProtKB-SubCell"/>
</dbReference>
<dbReference type="SUPFAM" id="SSF50156">
    <property type="entry name" value="PDZ domain-like"/>
    <property type="match status" value="1"/>
</dbReference>
<evidence type="ECO:0000313" key="12">
    <source>
        <dbReference type="EMBL" id="RUO66931.1"/>
    </source>
</evidence>
<evidence type="ECO:0000259" key="11">
    <source>
        <dbReference type="Pfam" id="PF11356"/>
    </source>
</evidence>
<dbReference type="Gene3D" id="2.30.42.10">
    <property type="match status" value="1"/>
</dbReference>
<evidence type="ECO:0000256" key="2">
    <source>
        <dbReference type="ARBA" id="ARBA00007986"/>
    </source>
</evidence>
<organism evidence="12 13">
    <name type="scientific">Idiomarina piscisalsi</name>
    <dbReference type="NCBI Taxonomy" id="1096243"/>
    <lineage>
        <taxon>Bacteria</taxon>
        <taxon>Pseudomonadati</taxon>
        <taxon>Pseudomonadota</taxon>
        <taxon>Gammaproteobacteria</taxon>
        <taxon>Alteromonadales</taxon>
        <taxon>Idiomarinaceae</taxon>
        <taxon>Idiomarina</taxon>
    </lineage>
</organism>
<dbReference type="EMBL" id="PIQA01000003">
    <property type="protein sequence ID" value="RUO66931.1"/>
    <property type="molecule type" value="Genomic_DNA"/>
</dbReference>
<keyword evidence="7" id="KW-0653">Protein transport</keyword>
<reference evidence="12 13" key="1">
    <citation type="journal article" date="2011" name="Front. Microbiol.">
        <title>Genomic signatures of strain selection and enhancement in Bacillus atrophaeus var. globigii, a historical biowarfare simulant.</title>
        <authorList>
            <person name="Gibbons H.S."/>
            <person name="Broomall S.M."/>
            <person name="McNew L.A."/>
            <person name="Daligault H."/>
            <person name="Chapman C."/>
            <person name="Bruce D."/>
            <person name="Karavis M."/>
            <person name="Krepps M."/>
            <person name="McGregor P.A."/>
            <person name="Hong C."/>
            <person name="Park K.H."/>
            <person name="Akmal A."/>
            <person name="Feldman A."/>
            <person name="Lin J.S."/>
            <person name="Chang W.E."/>
            <person name="Higgs B.W."/>
            <person name="Demirev P."/>
            <person name="Lindquist J."/>
            <person name="Liem A."/>
            <person name="Fochler E."/>
            <person name="Read T.D."/>
            <person name="Tapia R."/>
            <person name="Johnson S."/>
            <person name="Bishop-Lilly K.A."/>
            <person name="Detter C."/>
            <person name="Han C."/>
            <person name="Sozhamannan S."/>
            <person name="Rosenzweig C.N."/>
            <person name="Skowronski E.W."/>
        </authorList>
    </citation>
    <scope>NUCLEOTIDE SEQUENCE [LARGE SCALE GENOMIC DNA]</scope>
    <source>
        <strain evidence="12 13">TPS4-2</strain>
    </source>
</reference>
<dbReference type="GO" id="GO:0015628">
    <property type="term" value="P:protein secretion by the type II secretion system"/>
    <property type="evidence" value="ECO:0007669"/>
    <property type="project" value="InterPro"/>
</dbReference>
<dbReference type="InterPro" id="IPR024961">
    <property type="entry name" value="T2SS_GspC_N"/>
</dbReference>
<keyword evidence="8 10" id="KW-1133">Transmembrane helix</keyword>
<name>A0A432YUE9_9GAMM</name>
<keyword evidence="5" id="KW-0997">Cell inner membrane</keyword>
<evidence type="ECO:0000313" key="13">
    <source>
        <dbReference type="Proteomes" id="UP000288361"/>
    </source>
</evidence>
<sequence>MNLFCQCNKNKNKVTARLQQYFTNSAHWRRLMLALTAFLWFCVAVLLAEFTWSLLSPDEPENSPPTVPKFNSTSSSANTIDIGGIQALHLFGQSEKQGPRNSRNAPKTTLNVRLIGVSASSNPERSAAIIQQGSQQRTYIIGESIGSSRVTVEEIYADRVILDNNGRLETLVMEDVGEDRPALSLTVDETVADERSPEGSAENDKSRTEFVETELRNIADNPSSIMEYVSISPAMEGGSLVGYRLKAAKNPELFQQAGFQNGDLAVAINGYDLTDMEQAVLASEELANQKQVSIEIERDGERMELSFELPEKQEN</sequence>
<comment type="similarity">
    <text evidence="2">Belongs to the GSP C family.</text>
</comment>
<dbReference type="InterPro" id="IPR036034">
    <property type="entry name" value="PDZ_sf"/>
</dbReference>
<dbReference type="InterPro" id="IPR001639">
    <property type="entry name" value="T2SS_protein-GspC"/>
</dbReference>
<evidence type="ECO:0000256" key="4">
    <source>
        <dbReference type="ARBA" id="ARBA00022475"/>
    </source>
</evidence>
<comment type="subcellular location">
    <subcellularLocation>
        <location evidence="1">Cell inner membrane</location>
    </subcellularLocation>
</comment>
<keyword evidence="6 10" id="KW-0812">Transmembrane</keyword>
<comment type="caution">
    <text evidence="12">The sequence shown here is derived from an EMBL/GenBank/DDBJ whole genome shotgun (WGS) entry which is preliminary data.</text>
</comment>
<dbReference type="NCBIfam" id="TIGR01713">
    <property type="entry name" value="typeII_sec_gspC"/>
    <property type="match status" value="1"/>
</dbReference>
<keyword evidence="3" id="KW-0813">Transport</keyword>
<protein>
    <submittedName>
        <fullName evidence="12">Type II secretion system protein GspC</fullName>
    </submittedName>
</protein>
<evidence type="ECO:0000256" key="5">
    <source>
        <dbReference type="ARBA" id="ARBA00022519"/>
    </source>
</evidence>